<dbReference type="GeneID" id="36566007"/>
<feature type="region of interest" description="Disordered" evidence="1">
    <location>
        <begin position="82"/>
        <end position="119"/>
    </location>
</feature>
<name>A0A2P7YRV0_9ASCO</name>
<evidence type="ECO:0000313" key="4">
    <source>
        <dbReference type="Proteomes" id="UP000241107"/>
    </source>
</evidence>
<evidence type="ECO:0000256" key="1">
    <source>
        <dbReference type="SAM" id="MobiDB-lite"/>
    </source>
</evidence>
<keyword evidence="4" id="KW-1185">Reference proteome</keyword>
<dbReference type="RefSeq" id="XP_024713913.1">
    <property type="nucleotide sequence ID" value="XM_024857987.1"/>
</dbReference>
<dbReference type="Proteomes" id="UP000241107">
    <property type="component" value="Unassembled WGS sequence"/>
</dbReference>
<keyword evidence="2" id="KW-1133">Transmembrane helix</keyword>
<keyword evidence="2" id="KW-0472">Membrane</keyword>
<gene>
    <name evidence="3" type="ORF">C7M61_002618</name>
</gene>
<keyword evidence="2" id="KW-0812">Transmembrane</keyword>
<comment type="caution">
    <text evidence="3">The sequence shown here is derived from an EMBL/GenBank/DDBJ whole genome shotgun (WGS) entry which is preliminary data.</text>
</comment>
<dbReference type="VEuPathDB" id="FungiDB:C7M61_002618"/>
<reference evidence="3 4" key="1">
    <citation type="submission" date="2018-03" db="EMBL/GenBank/DDBJ databases">
        <title>Candida pseudohaemulonii genome assembly and annotation.</title>
        <authorList>
            <person name="Munoz J.F."/>
            <person name="Gade L.G."/>
            <person name="Chow N.A."/>
            <person name="Litvintseva A.P."/>
            <person name="Loparev V.N."/>
            <person name="Cuomo C.A."/>
        </authorList>
    </citation>
    <scope>NUCLEOTIDE SEQUENCE [LARGE SCALE GENOMIC DNA]</scope>
    <source>
        <strain evidence="3 4">B12108</strain>
    </source>
</reference>
<evidence type="ECO:0000313" key="3">
    <source>
        <dbReference type="EMBL" id="PSK38681.1"/>
    </source>
</evidence>
<evidence type="ECO:0000256" key="2">
    <source>
        <dbReference type="SAM" id="Phobius"/>
    </source>
</evidence>
<protein>
    <submittedName>
        <fullName evidence="3">Uncharacterized protein</fullName>
    </submittedName>
</protein>
<feature type="compositionally biased region" description="Pro residues" evidence="1">
    <location>
        <begin position="87"/>
        <end position="106"/>
    </location>
</feature>
<dbReference type="EMBL" id="PYFQ01000005">
    <property type="protein sequence ID" value="PSK38681.1"/>
    <property type="molecule type" value="Genomic_DNA"/>
</dbReference>
<organism evidence="3 4">
    <name type="scientific">Candidozyma pseudohaemuli</name>
    <dbReference type="NCBI Taxonomy" id="418784"/>
    <lineage>
        <taxon>Eukaryota</taxon>
        <taxon>Fungi</taxon>
        <taxon>Dikarya</taxon>
        <taxon>Ascomycota</taxon>
        <taxon>Saccharomycotina</taxon>
        <taxon>Pichiomycetes</taxon>
        <taxon>Metschnikowiaceae</taxon>
        <taxon>Candidozyma</taxon>
    </lineage>
</organism>
<dbReference type="AlphaFoldDB" id="A0A2P7YRV0"/>
<sequence>MHLHSRLFTSGLYGVSSSSGGPGLSRGAIIGIVAGAVAVVLVMIIVTVSLVRKRSMLNQENIPQKYPPNQYVPQMITTRRGVLYQAQPPPHTSAPDYQPPSVPPPTYKDTRGDGTQLVA</sequence>
<feature type="transmembrane region" description="Helical" evidence="2">
    <location>
        <begin position="28"/>
        <end position="51"/>
    </location>
</feature>
<proteinExistence type="predicted"/>
<accession>A0A2P7YRV0</accession>